<dbReference type="eggNOG" id="COG0673">
    <property type="taxonomic scope" value="Bacteria"/>
</dbReference>
<dbReference type="SUPFAM" id="SSF51735">
    <property type="entry name" value="NAD(P)-binding Rossmann-fold domains"/>
    <property type="match status" value="1"/>
</dbReference>
<dbReference type="PATRIC" id="fig|1214242.5.peg.397"/>
<keyword evidence="3" id="KW-1185">Reference proteome</keyword>
<dbReference type="Proteomes" id="UP000015423">
    <property type="component" value="Chromosome"/>
</dbReference>
<dbReference type="EMBL" id="CP006259">
    <property type="protein sequence ID" value="AGS67218.1"/>
    <property type="molecule type" value="Genomic_DNA"/>
</dbReference>
<reference evidence="1 3" key="2">
    <citation type="journal article" date="2013" name="J. Biotechnol.">
        <title>Complete genome sequence of the kirromycin producer Streptomyces collinus Tu 365 consisting of a linear chromosome and two linear plasmids.</title>
        <authorList>
            <person name="Ruckert C."/>
            <person name="Szczepanowski R."/>
            <person name="Albersmeier A."/>
            <person name="Goesmann A."/>
            <person name="Iftime D."/>
            <person name="Musiol E.M."/>
            <person name="Blin K."/>
            <person name="Wohlleben W."/>
            <person name="Puhler A."/>
            <person name="Kalinowski J."/>
            <person name="Weber T."/>
        </authorList>
    </citation>
    <scope>NUCLEOTIDE SEQUENCE [LARGE SCALE GENOMIC DNA]</scope>
    <source>
        <strain evidence="3">DSM 40733 / Tue 365</strain>
        <strain evidence="1">Tu 365</strain>
    </source>
</reference>
<protein>
    <recommendedName>
        <fullName evidence="4">Gfo/Idh/MocA-like oxidoreductase N-terminal domain-containing protein</fullName>
    </recommendedName>
</protein>
<gene>
    <name evidence="1" type="ORF">B446_01930</name>
    <name evidence="2" type="ORF">B446_33360</name>
</gene>
<proteinExistence type="predicted"/>
<name>S5UK42_STRC3</name>
<dbReference type="KEGG" id="sci:B446_01930"/>
<dbReference type="InterPro" id="IPR036291">
    <property type="entry name" value="NAD(P)-bd_dom_sf"/>
</dbReference>
<evidence type="ECO:0000313" key="1">
    <source>
        <dbReference type="EMBL" id="AGS67218.1"/>
    </source>
</evidence>
<dbReference type="HOGENOM" id="CLU_064501_0_0_11"/>
<dbReference type="RefSeq" id="WP_020937703.1">
    <property type="nucleotide sequence ID" value="NC_021985.1"/>
</dbReference>
<reference evidence="3" key="1">
    <citation type="submission" date="2012-10" db="EMBL/GenBank/DDBJ databases">
        <title>The complete genome sequence of Streptomyces collinus Tu 365.</title>
        <authorList>
            <person name="Ruckert C."/>
            <person name="Szczepanowski R."/>
            <person name="Goesmann A."/>
            <person name="Pross E.K."/>
            <person name="Musiol E.M."/>
            <person name="Blin K."/>
            <person name="Wohlleben W."/>
            <person name="Puhler A."/>
            <person name="Weber T."/>
            <person name="Kalinowski J."/>
        </authorList>
    </citation>
    <scope>NUCLEOTIDE SEQUENCE [LARGE SCALE GENOMIC DNA]</scope>
    <source>
        <strain evidence="3">DSM 40733 / Tue 365</strain>
    </source>
</reference>
<dbReference type="EMBL" id="CP006259">
    <property type="protein sequence ID" value="AGS73476.1"/>
    <property type="molecule type" value="Genomic_DNA"/>
</dbReference>
<dbReference type="KEGG" id="sci:B446_33360"/>
<dbReference type="Gene3D" id="3.40.50.720">
    <property type="entry name" value="NAD(P)-binding Rossmann-like Domain"/>
    <property type="match status" value="1"/>
</dbReference>
<evidence type="ECO:0000313" key="3">
    <source>
        <dbReference type="Proteomes" id="UP000015423"/>
    </source>
</evidence>
<evidence type="ECO:0000313" key="2">
    <source>
        <dbReference type="EMBL" id="AGS73476.1"/>
    </source>
</evidence>
<organism evidence="1 3">
    <name type="scientific">Streptomyces collinus (strain DSM 40733 / Tue 365)</name>
    <dbReference type="NCBI Taxonomy" id="1214242"/>
    <lineage>
        <taxon>Bacteria</taxon>
        <taxon>Bacillati</taxon>
        <taxon>Actinomycetota</taxon>
        <taxon>Actinomycetes</taxon>
        <taxon>Kitasatosporales</taxon>
        <taxon>Streptomycetaceae</taxon>
        <taxon>Streptomyces</taxon>
    </lineage>
</organism>
<evidence type="ECO:0008006" key="4">
    <source>
        <dbReference type="Google" id="ProtNLM"/>
    </source>
</evidence>
<sequence length="368" mass="40329">MSDLPRVCVVGYGVAGKLHHRLLEAAGLRVCTVDPALTGVPGGFYRHRPVEHSATVRDTAGPVHLWSLCTPTQVHVDVLAEVLKRDPRARVIMEKPACRAQDVPRLLDLLERHPGARVVVMNQYRHAHALRLLDDLRRHHMPDQPVTAVRVAFSKDRRADMEAGRFVDRDHGVFGYEWPHMLAVASRLLPPDTYRDYVESPVEDVRGVVHEDYFVTAARERAVVADGVELELYSSVVGDAPDDTGVPDWARPFGHSTGGRRRLAQLQVGPALFTAEMDPVALPDGGRLPGNTHRLTAQLPGGCQETLVNDSPMDNALRTAVARLLGDLPLPPVDLRPVHRINALADQFRHARETATAAAAGQLSGGPV</sequence>
<dbReference type="STRING" id="1214242.B446_01930"/>
<dbReference type="AlphaFoldDB" id="S5UK42"/>
<accession>S5UK42</accession>
<reference evidence="1" key="3">
    <citation type="submission" date="2015-08" db="EMBL/GenBank/DDBJ databases">
        <authorList>
            <person name="Weber T."/>
            <person name="Iftime D."/>
        </authorList>
    </citation>
    <scope>NUCLEOTIDE SEQUENCE</scope>
    <source>
        <strain evidence="1">Tu 365</strain>
    </source>
</reference>